<evidence type="ECO:0008006" key="4">
    <source>
        <dbReference type="Google" id="ProtNLM"/>
    </source>
</evidence>
<protein>
    <recommendedName>
        <fullName evidence="4">PE domain-containing protein</fullName>
    </recommendedName>
</protein>
<proteinExistence type="predicted"/>
<keyword evidence="3" id="KW-1185">Reference proteome</keyword>
<sequence length="178" mass="19229">MTVALVATARRRGSSAVTAEGEENQVQFDATDQAYMRQQMDQGGLLAPVGAFVSTVARAADKTALATSQSTYGSMQIDLDKVDEIARFFEDEARGLRERQADIYNLSTITAPGTDPVSVQATEKYGLVAAGDESAYLENYLKLAEMFDKTAENLRASIKQSRTDQENAADAFRGGNLA</sequence>
<evidence type="ECO:0000313" key="2">
    <source>
        <dbReference type="EMBL" id="MBB5152739.1"/>
    </source>
</evidence>
<comment type="caution">
    <text evidence="2">The sequence shown here is derived from an EMBL/GenBank/DDBJ whole genome shotgun (WGS) entry which is preliminary data.</text>
</comment>
<dbReference type="EMBL" id="JACHIW010000001">
    <property type="protein sequence ID" value="MBB5152739.1"/>
    <property type="molecule type" value="Genomic_DNA"/>
</dbReference>
<reference evidence="2 3" key="1">
    <citation type="submission" date="2020-08" db="EMBL/GenBank/DDBJ databases">
        <title>Sequencing the genomes of 1000 actinobacteria strains.</title>
        <authorList>
            <person name="Klenk H.-P."/>
        </authorList>
    </citation>
    <scope>NUCLEOTIDE SEQUENCE [LARGE SCALE GENOMIC DNA]</scope>
    <source>
        <strain evidence="2 3">DSM 45584</strain>
    </source>
</reference>
<name>A0A840Q1X7_9PSEU</name>
<dbReference type="AlphaFoldDB" id="A0A840Q1X7"/>
<evidence type="ECO:0000313" key="3">
    <source>
        <dbReference type="Proteomes" id="UP000584374"/>
    </source>
</evidence>
<gene>
    <name evidence="2" type="ORF">BJ970_000273</name>
</gene>
<organism evidence="2 3">
    <name type="scientific">Saccharopolyspora phatthalungensis</name>
    <dbReference type="NCBI Taxonomy" id="664693"/>
    <lineage>
        <taxon>Bacteria</taxon>
        <taxon>Bacillati</taxon>
        <taxon>Actinomycetota</taxon>
        <taxon>Actinomycetes</taxon>
        <taxon>Pseudonocardiales</taxon>
        <taxon>Pseudonocardiaceae</taxon>
        <taxon>Saccharopolyspora</taxon>
    </lineage>
</organism>
<dbReference type="RefSeq" id="WP_184722540.1">
    <property type="nucleotide sequence ID" value="NZ_JACHIW010000001.1"/>
</dbReference>
<evidence type="ECO:0000256" key="1">
    <source>
        <dbReference type="SAM" id="MobiDB-lite"/>
    </source>
</evidence>
<accession>A0A840Q1X7</accession>
<feature type="region of interest" description="Disordered" evidence="1">
    <location>
        <begin position="159"/>
        <end position="178"/>
    </location>
</feature>
<dbReference type="Proteomes" id="UP000584374">
    <property type="component" value="Unassembled WGS sequence"/>
</dbReference>